<comment type="caution">
    <text evidence="1">The sequence shown here is derived from an EMBL/GenBank/DDBJ whole genome shotgun (WGS) entry which is preliminary data.</text>
</comment>
<gene>
    <name evidence="1" type="ORF">HPB52_009144</name>
</gene>
<name>A0A9D4QAQ1_RHISA</name>
<dbReference type="Proteomes" id="UP000821837">
    <property type="component" value="Chromosome 11"/>
</dbReference>
<dbReference type="EMBL" id="JABSTV010001247">
    <property type="protein sequence ID" value="KAH7972203.1"/>
    <property type="molecule type" value="Genomic_DNA"/>
</dbReference>
<reference evidence="1" key="2">
    <citation type="submission" date="2021-09" db="EMBL/GenBank/DDBJ databases">
        <authorList>
            <person name="Jia N."/>
            <person name="Wang J."/>
            <person name="Shi W."/>
            <person name="Du L."/>
            <person name="Sun Y."/>
            <person name="Zhan W."/>
            <person name="Jiang J."/>
            <person name="Wang Q."/>
            <person name="Zhang B."/>
            <person name="Ji P."/>
            <person name="Sakyi L.B."/>
            <person name="Cui X."/>
            <person name="Yuan T."/>
            <person name="Jiang B."/>
            <person name="Yang W."/>
            <person name="Lam T.T.-Y."/>
            <person name="Chang Q."/>
            <person name="Ding S."/>
            <person name="Wang X."/>
            <person name="Zhu J."/>
            <person name="Ruan X."/>
            <person name="Zhao L."/>
            <person name="Wei J."/>
            <person name="Que T."/>
            <person name="Du C."/>
            <person name="Cheng J."/>
            <person name="Dai P."/>
            <person name="Han X."/>
            <person name="Huang E."/>
            <person name="Gao Y."/>
            <person name="Liu J."/>
            <person name="Shao H."/>
            <person name="Ye R."/>
            <person name="Li L."/>
            <person name="Wei W."/>
            <person name="Wang X."/>
            <person name="Wang C."/>
            <person name="Huo Q."/>
            <person name="Li W."/>
            <person name="Guo W."/>
            <person name="Chen H."/>
            <person name="Chen S."/>
            <person name="Zhou L."/>
            <person name="Zhou L."/>
            <person name="Ni X."/>
            <person name="Tian J."/>
            <person name="Zhou Y."/>
            <person name="Sheng Y."/>
            <person name="Liu T."/>
            <person name="Pan Y."/>
            <person name="Xia L."/>
            <person name="Li J."/>
            <person name="Zhao F."/>
            <person name="Cao W."/>
        </authorList>
    </citation>
    <scope>NUCLEOTIDE SEQUENCE</scope>
    <source>
        <strain evidence="1">Rsan-2018</strain>
        <tissue evidence="1">Larvae</tissue>
    </source>
</reference>
<evidence type="ECO:0000313" key="2">
    <source>
        <dbReference type="Proteomes" id="UP000821837"/>
    </source>
</evidence>
<dbReference type="AlphaFoldDB" id="A0A9D4QAQ1"/>
<evidence type="ECO:0000313" key="1">
    <source>
        <dbReference type="EMBL" id="KAH7972203.1"/>
    </source>
</evidence>
<organism evidence="1 2">
    <name type="scientific">Rhipicephalus sanguineus</name>
    <name type="common">Brown dog tick</name>
    <name type="synonym">Ixodes sanguineus</name>
    <dbReference type="NCBI Taxonomy" id="34632"/>
    <lineage>
        <taxon>Eukaryota</taxon>
        <taxon>Metazoa</taxon>
        <taxon>Ecdysozoa</taxon>
        <taxon>Arthropoda</taxon>
        <taxon>Chelicerata</taxon>
        <taxon>Arachnida</taxon>
        <taxon>Acari</taxon>
        <taxon>Parasitiformes</taxon>
        <taxon>Ixodida</taxon>
        <taxon>Ixodoidea</taxon>
        <taxon>Ixodidae</taxon>
        <taxon>Rhipicephalinae</taxon>
        <taxon>Rhipicephalus</taxon>
        <taxon>Rhipicephalus</taxon>
    </lineage>
</organism>
<sequence>MTQLIRRSCSTRRHDGQSPNVKPWRCSIATRGKDENVCCRQVPAVRGLMNGLGSNCITHHTLFPLLCLVGDLLEINRRQLEFYNPTYLEHADRNSFKASHRKLLQEKLKCSPSRI</sequence>
<proteinExistence type="predicted"/>
<protein>
    <submittedName>
        <fullName evidence="1">Uncharacterized protein</fullName>
    </submittedName>
</protein>
<keyword evidence="2" id="KW-1185">Reference proteome</keyword>
<accession>A0A9D4QAQ1</accession>
<dbReference type="VEuPathDB" id="VectorBase:RSAN_038208"/>
<reference evidence="1" key="1">
    <citation type="journal article" date="2020" name="Cell">
        <title>Large-Scale Comparative Analyses of Tick Genomes Elucidate Their Genetic Diversity and Vector Capacities.</title>
        <authorList>
            <consortium name="Tick Genome and Microbiome Consortium (TIGMIC)"/>
            <person name="Jia N."/>
            <person name="Wang J."/>
            <person name="Shi W."/>
            <person name="Du L."/>
            <person name="Sun Y."/>
            <person name="Zhan W."/>
            <person name="Jiang J.F."/>
            <person name="Wang Q."/>
            <person name="Zhang B."/>
            <person name="Ji P."/>
            <person name="Bell-Sakyi L."/>
            <person name="Cui X.M."/>
            <person name="Yuan T.T."/>
            <person name="Jiang B.G."/>
            <person name="Yang W.F."/>
            <person name="Lam T.T."/>
            <person name="Chang Q.C."/>
            <person name="Ding S.J."/>
            <person name="Wang X.J."/>
            <person name="Zhu J.G."/>
            <person name="Ruan X.D."/>
            <person name="Zhao L."/>
            <person name="Wei J.T."/>
            <person name="Ye R.Z."/>
            <person name="Que T.C."/>
            <person name="Du C.H."/>
            <person name="Zhou Y.H."/>
            <person name="Cheng J.X."/>
            <person name="Dai P.F."/>
            <person name="Guo W.B."/>
            <person name="Han X.H."/>
            <person name="Huang E.J."/>
            <person name="Li L.F."/>
            <person name="Wei W."/>
            <person name="Gao Y.C."/>
            <person name="Liu J.Z."/>
            <person name="Shao H.Z."/>
            <person name="Wang X."/>
            <person name="Wang C.C."/>
            <person name="Yang T.C."/>
            <person name="Huo Q.B."/>
            <person name="Li W."/>
            <person name="Chen H.Y."/>
            <person name="Chen S.E."/>
            <person name="Zhou L.G."/>
            <person name="Ni X.B."/>
            <person name="Tian J.H."/>
            <person name="Sheng Y."/>
            <person name="Liu T."/>
            <person name="Pan Y.S."/>
            <person name="Xia L.Y."/>
            <person name="Li J."/>
            <person name="Zhao F."/>
            <person name="Cao W.C."/>
        </authorList>
    </citation>
    <scope>NUCLEOTIDE SEQUENCE</scope>
    <source>
        <strain evidence="1">Rsan-2018</strain>
    </source>
</reference>